<feature type="transmembrane region" description="Helical" evidence="1">
    <location>
        <begin position="6"/>
        <end position="26"/>
    </location>
</feature>
<dbReference type="Proteomes" id="UP000241102">
    <property type="component" value="Segment"/>
</dbReference>
<name>A0A2H4P8Z6_9CAUD</name>
<gene>
    <name evidence="2" type="ORF">SEA_POTATOCHIP_6</name>
</gene>
<organism evidence="2 3">
    <name type="scientific">Corynebacterium phage PotatoChip</name>
    <dbReference type="NCBI Taxonomy" id="2047870"/>
    <lineage>
        <taxon>Viruses</taxon>
        <taxon>Duplodnaviria</taxon>
        <taxon>Heunggongvirae</taxon>
        <taxon>Uroviricota</taxon>
        <taxon>Caudoviricetes</taxon>
        <taxon>Zierdtviridae</taxon>
        <taxon>Toshachvirinae</taxon>
        <taxon>Ceetrepovirus</taxon>
        <taxon>Ceetrepovirus zion</taxon>
        <taxon>Corynebacterium virus Zion</taxon>
    </lineage>
</organism>
<accession>A0A2H4P8Z6</accession>
<evidence type="ECO:0000256" key="1">
    <source>
        <dbReference type="SAM" id="Phobius"/>
    </source>
</evidence>
<dbReference type="EMBL" id="MG198778">
    <property type="protein sequence ID" value="ATW58696.1"/>
    <property type="molecule type" value="Genomic_DNA"/>
</dbReference>
<keyword evidence="1" id="KW-0472">Membrane</keyword>
<evidence type="ECO:0000313" key="3">
    <source>
        <dbReference type="Proteomes" id="UP000241102"/>
    </source>
</evidence>
<protein>
    <submittedName>
        <fullName evidence="2">Uncharacterized protein</fullName>
    </submittedName>
</protein>
<keyword evidence="1" id="KW-0812">Transmembrane</keyword>
<reference evidence="2 3" key="1">
    <citation type="submission" date="2017-10" db="EMBL/GenBank/DDBJ databases">
        <authorList>
            <person name="Monti D.L."/>
            <person name="McPhail C.W."/>
            <person name="Foksinska A.M."/>
            <person name="Opsteen S.A."/>
            <person name="Casey K.N."/>
            <person name="Ali S.Y."/>
            <person name="Nguyen D.C."/>
            <person name="Vale K."/>
            <person name="Baghaei N."/>
            <person name="Pratt M.C."/>
            <person name="Page E.F."/>
            <person name="Gosain A.J."/>
            <person name="Castillo S.J."/>
            <person name="Mallepalli N.R."/>
            <person name="Thompson A.L."/>
            <person name="Presedo N.A."/>
            <person name="Murrell A.C."/>
            <person name="Sahawneh K.J."/>
            <person name="Saleeby D.P."/>
            <person name="Stoner T.H."/>
            <person name="Garlena R.A."/>
            <person name="Russell D.A."/>
            <person name="Pope W.H."/>
            <person name="Jacobs-Sera D."/>
            <person name="Hatfull G.F."/>
        </authorList>
    </citation>
    <scope>NUCLEOTIDE SEQUENCE [LARGE SCALE GENOMIC DNA]</scope>
</reference>
<proteinExistence type="predicted"/>
<sequence>MCSIFAFVLVRAIFLLFFILYCRVVFVVKSLFSQVRGVVLPNRYKSATFDCDILGGMTDRNFSYDPSRMRTELSKLLREASFAASIGTSESIRSLTRLESDMAIWEKDLEVMDSLFTYASITRVGLGRSLLTPLARMLSRREMREVIASLKPATKTATVKRMAHIASLAPSSTLGERAFLDHQTSHADWPKVNDRDLTPLEIALGNSPDYAVSLSAYQWEAVAIIETVRAAGRVVGKRDADTLANQFQLMILAYGGTETAHIDDNSGLQSVRLGRLVTDDSLLRGGFIQAALEGTVFDLEPFSRLDTLVGPSGRGWWPLSGPDQMLAVTILAAWIRMSRLGVRLSSFDTLESWRWFFDGRSYGSHPRLVGQGWLLPLTEAWKVAKRYRFFPYWNERREPSWLAERGGTPLVFVGIAAKLLDEAVRSLSVLDKIPDGFDFPNDDSAEFVEGFRRIDNNPGPDRKLLELRRLRDRIISFPIGSAYELALVDKY</sequence>
<keyword evidence="1" id="KW-1133">Transmembrane helix</keyword>
<evidence type="ECO:0000313" key="2">
    <source>
        <dbReference type="EMBL" id="ATW58696.1"/>
    </source>
</evidence>